<proteinExistence type="predicted"/>
<keyword evidence="2" id="KW-1185">Reference proteome</keyword>
<protein>
    <submittedName>
        <fullName evidence="1">Uncharacterized protein</fullName>
    </submittedName>
</protein>
<accession>A0A9P5HDA6</accession>
<comment type="caution">
    <text evidence="1">The sequence shown here is derived from an EMBL/GenBank/DDBJ whole genome shotgun (WGS) entry which is preliminary data.</text>
</comment>
<name>A0A9P5HDA6_9HYPO</name>
<dbReference type="AlphaFoldDB" id="A0A9P5HDA6"/>
<dbReference type="EMBL" id="JAANBB010000071">
    <property type="protein sequence ID" value="KAF7551818.1"/>
    <property type="molecule type" value="Genomic_DNA"/>
</dbReference>
<evidence type="ECO:0000313" key="2">
    <source>
        <dbReference type="Proteomes" id="UP000722485"/>
    </source>
</evidence>
<evidence type="ECO:0000313" key="1">
    <source>
        <dbReference type="EMBL" id="KAF7551818.1"/>
    </source>
</evidence>
<reference evidence="1" key="1">
    <citation type="submission" date="2020-03" db="EMBL/GenBank/DDBJ databases">
        <title>Draft Genome Sequence of Cylindrodendrum hubeiense.</title>
        <authorList>
            <person name="Buettner E."/>
            <person name="Kellner H."/>
        </authorList>
    </citation>
    <scope>NUCLEOTIDE SEQUENCE</scope>
    <source>
        <strain evidence="1">IHI 201604</strain>
    </source>
</reference>
<gene>
    <name evidence="1" type="ORF">G7Z17_g4745</name>
</gene>
<sequence length="119" mass="12480">MTPGRTNLGPLTTEFTYPASCTVVVKNCETCDGGWQAQTCSDNTSNSQGVQDNVDCWPDRDDPQLPTGVAVNGWGFYSPGISCPVGYSTACVATGSKDGGWPFQFVVLQGETAVGCCPT</sequence>
<dbReference type="Proteomes" id="UP000722485">
    <property type="component" value="Unassembled WGS sequence"/>
</dbReference>
<organism evidence="1 2">
    <name type="scientific">Cylindrodendrum hubeiense</name>
    <dbReference type="NCBI Taxonomy" id="595255"/>
    <lineage>
        <taxon>Eukaryota</taxon>
        <taxon>Fungi</taxon>
        <taxon>Dikarya</taxon>
        <taxon>Ascomycota</taxon>
        <taxon>Pezizomycotina</taxon>
        <taxon>Sordariomycetes</taxon>
        <taxon>Hypocreomycetidae</taxon>
        <taxon>Hypocreales</taxon>
        <taxon>Nectriaceae</taxon>
        <taxon>Cylindrodendrum</taxon>
    </lineage>
</organism>
<dbReference type="OrthoDB" id="5429716at2759"/>